<evidence type="ECO:0000313" key="2">
    <source>
        <dbReference type="EnsemblPlants" id="KRH25487"/>
    </source>
</evidence>
<organism evidence="1">
    <name type="scientific">Glycine max</name>
    <name type="common">Soybean</name>
    <name type="synonym">Glycine hispida</name>
    <dbReference type="NCBI Taxonomy" id="3847"/>
    <lineage>
        <taxon>Eukaryota</taxon>
        <taxon>Viridiplantae</taxon>
        <taxon>Streptophyta</taxon>
        <taxon>Embryophyta</taxon>
        <taxon>Tracheophyta</taxon>
        <taxon>Spermatophyta</taxon>
        <taxon>Magnoliopsida</taxon>
        <taxon>eudicotyledons</taxon>
        <taxon>Gunneridae</taxon>
        <taxon>Pentapetalae</taxon>
        <taxon>rosids</taxon>
        <taxon>fabids</taxon>
        <taxon>Fabales</taxon>
        <taxon>Fabaceae</taxon>
        <taxon>Papilionoideae</taxon>
        <taxon>50 kb inversion clade</taxon>
        <taxon>NPAAA clade</taxon>
        <taxon>indigoferoid/millettioid clade</taxon>
        <taxon>Phaseoleae</taxon>
        <taxon>Glycine</taxon>
        <taxon>Glycine subgen. Soja</taxon>
    </lineage>
</organism>
<proteinExistence type="predicted"/>
<dbReference type="EMBL" id="CM000845">
    <property type="protein sequence ID" value="KRH25487.1"/>
    <property type="molecule type" value="Genomic_DNA"/>
</dbReference>
<evidence type="ECO:0000313" key="1">
    <source>
        <dbReference type="EMBL" id="KRH25487.1"/>
    </source>
</evidence>
<reference evidence="1" key="3">
    <citation type="submission" date="2018-07" db="EMBL/GenBank/DDBJ databases">
        <title>WGS assembly of Glycine max.</title>
        <authorList>
            <person name="Schmutz J."/>
            <person name="Cannon S."/>
            <person name="Schlueter J."/>
            <person name="Ma J."/>
            <person name="Mitros T."/>
            <person name="Nelson W."/>
            <person name="Hyten D."/>
            <person name="Song Q."/>
            <person name="Thelen J."/>
            <person name="Cheng J."/>
            <person name="Xu D."/>
            <person name="Hellsten U."/>
            <person name="May G."/>
            <person name="Yu Y."/>
            <person name="Sakurai T."/>
            <person name="Umezawa T."/>
            <person name="Bhattacharyya M."/>
            <person name="Sandhu D."/>
            <person name="Valliyodan B."/>
            <person name="Lindquist E."/>
            <person name="Peto M."/>
            <person name="Grant D."/>
            <person name="Shu S."/>
            <person name="Goodstein D."/>
            <person name="Barry K."/>
            <person name="Futrell-Griggs M."/>
            <person name="Abernathy B."/>
            <person name="Du J."/>
            <person name="Tian Z."/>
            <person name="Zhu L."/>
            <person name="Gill N."/>
            <person name="Joshi T."/>
            <person name="Libault M."/>
            <person name="Sethuraman A."/>
            <person name="Zhang X."/>
            <person name="Shinozaki K."/>
            <person name="Nguyen H."/>
            <person name="Wing R."/>
            <person name="Cregan P."/>
            <person name="Specht J."/>
            <person name="Grimwood J."/>
            <person name="Rokhsar D."/>
            <person name="Stacey G."/>
            <person name="Shoemaker R."/>
            <person name="Jackson S."/>
        </authorList>
    </citation>
    <scope>NUCLEOTIDE SEQUENCE</scope>
    <source>
        <tissue evidence="1">Callus</tissue>
    </source>
</reference>
<name>A0A0R0HGB9_SOYBN</name>
<keyword evidence="3" id="KW-1185">Reference proteome</keyword>
<dbReference type="EnsemblPlants" id="KRH25487">
    <property type="protein sequence ID" value="KRH25487"/>
    <property type="gene ID" value="GLYMA_12G106800"/>
</dbReference>
<dbReference type="AlphaFoldDB" id="A0A0R0HGB9"/>
<dbReference type="ExpressionAtlas" id="A0A0R0HGB9">
    <property type="expression patterns" value="baseline and differential"/>
</dbReference>
<protein>
    <submittedName>
        <fullName evidence="1 2">Uncharacterized protein</fullName>
    </submittedName>
</protein>
<accession>A0A0R0HGB9</accession>
<sequence length="100" mass="11520">MSLKVKGEMDYVPELFDEQRDHVAVEQILRVIFLDPEHPCPALDKLKRLLAEAEAALEARKKPPEETGPRVAGEGLVIDEWKERRERYLARQQVEVVDSV</sequence>
<reference evidence="2" key="2">
    <citation type="submission" date="2018-02" db="UniProtKB">
        <authorList>
            <consortium name="EnsemblPlants"/>
        </authorList>
    </citation>
    <scope>IDENTIFICATION</scope>
    <source>
        <strain evidence="2">Williams 82</strain>
    </source>
</reference>
<gene>
    <name evidence="1" type="ORF">GLYMA_12G106800</name>
</gene>
<dbReference type="Proteomes" id="UP000008827">
    <property type="component" value="Chromosome 12"/>
</dbReference>
<dbReference type="Gramene" id="KRH25487">
    <property type="protein sequence ID" value="KRH25487"/>
    <property type="gene ID" value="GLYMA_12G106800"/>
</dbReference>
<evidence type="ECO:0000313" key="3">
    <source>
        <dbReference type="Proteomes" id="UP000008827"/>
    </source>
</evidence>
<reference evidence="1 2" key="1">
    <citation type="journal article" date="2010" name="Nature">
        <title>Genome sequence of the palaeopolyploid soybean.</title>
        <authorList>
            <person name="Schmutz J."/>
            <person name="Cannon S.B."/>
            <person name="Schlueter J."/>
            <person name="Ma J."/>
            <person name="Mitros T."/>
            <person name="Nelson W."/>
            <person name="Hyten D.L."/>
            <person name="Song Q."/>
            <person name="Thelen J.J."/>
            <person name="Cheng J."/>
            <person name="Xu D."/>
            <person name="Hellsten U."/>
            <person name="May G.D."/>
            <person name="Yu Y."/>
            <person name="Sakurai T."/>
            <person name="Umezawa T."/>
            <person name="Bhattacharyya M.K."/>
            <person name="Sandhu D."/>
            <person name="Valliyodan B."/>
            <person name="Lindquist E."/>
            <person name="Peto M."/>
            <person name="Grant D."/>
            <person name="Shu S."/>
            <person name="Goodstein D."/>
            <person name="Barry K."/>
            <person name="Futrell-Griggs M."/>
            <person name="Abernathy B."/>
            <person name="Du J."/>
            <person name="Tian Z."/>
            <person name="Zhu L."/>
            <person name="Gill N."/>
            <person name="Joshi T."/>
            <person name="Libault M."/>
            <person name="Sethuraman A."/>
            <person name="Zhang X.-C."/>
            <person name="Shinozaki K."/>
            <person name="Nguyen H.T."/>
            <person name="Wing R.A."/>
            <person name="Cregan P."/>
            <person name="Specht J."/>
            <person name="Grimwood J."/>
            <person name="Rokhsar D."/>
            <person name="Stacey G."/>
            <person name="Shoemaker R.C."/>
            <person name="Jackson S.A."/>
        </authorList>
    </citation>
    <scope>NUCLEOTIDE SEQUENCE</scope>
    <source>
        <strain evidence="2">cv. Williams 82</strain>
        <tissue evidence="1">Callus</tissue>
    </source>
</reference>